<dbReference type="InterPro" id="IPR036641">
    <property type="entry name" value="HPT_dom_sf"/>
</dbReference>
<dbReference type="InterPro" id="IPR008207">
    <property type="entry name" value="Sig_transdc_His_kin_Hpt_dom"/>
</dbReference>
<dbReference type="SUPFAM" id="SSF55874">
    <property type="entry name" value="ATPase domain of HSP90 chaperone/DNA topoisomerase II/histidine kinase"/>
    <property type="match status" value="1"/>
</dbReference>
<name>A0A1H0AGX6_9PSED</name>
<dbReference type="CDD" id="cd17546">
    <property type="entry name" value="REC_hyHK_CKI1_RcsC-like"/>
    <property type="match status" value="1"/>
</dbReference>
<dbReference type="InterPro" id="IPR001638">
    <property type="entry name" value="Solute-binding_3/MltF_N"/>
</dbReference>
<dbReference type="Pfam" id="PF00512">
    <property type="entry name" value="HisKA"/>
    <property type="match status" value="1"/>
</dbReference>
<keyword evidence="11 24" id="KW-0418">Kinase</keyword>
<dbReference type="CDD" id="cd13707">
    <property type="entry name" value="PBP2_BvgS_D2"/>
    <property type="match status" value="1"/>
</dbReference>
<feature type="modified residue" description="4-aspartylphosphate" evidence="17">
    <location>
        <position position="1021"/>
    </location>
</feature>
<dbReference type="CDD" id="cd16922">
    <property type="entry name" value="HATPase_EvgS-ArcB-TorS-like"/>
    <property type="match status" value="1"/>
</dbReference>
<dbReference type="EC" id="2.7.13.3" evidence="3"/>
<evidence type="ECO:0000256" key="2">
    <source>
        <dbReference type="ARBA" id="ARBA00004429"/>
    </source>
</evidence>
<dbReference type="SUPFAM" id="SSF53850">
    <property type="entry name" value="Periplasmic binding protein-like II"/>
    <property type="match status" value="2"/>
</dbReference>
<dbReference type="STRING" id="198616.SAMN05216193_102226"/>
<evidence type="ECO:0000256" key="16">
    <source>
        <dbReference type="PROSITE-ProRule" id="PRU00110"/>
    </source>
</evidence>
<dbReference type="Gene3D" id="3.30.450.20">
    <property type="entry name" value="PAS domain"/>
    <property type="match status" value="1"/>
</dbReference>
<keyword evidence="15" id="KW-0472">Membrane</keyword>
<dbReference type="Pfam" id="PF00989">
    <property type="entry name" value="PAS"/>
    <property type="match status" value="1"/>
</dbReference>
<dbReference type="PROSITE" id="PS50112">
    <property type="entry name" value="PAS"/>
    <property type="match status" value="1"/>
</dbReference>
<dbReference type="InterPro" id="IPR013767">
    <property type="entry name" value="PAS_fold"/>
</dbReference>
<dbReference type="Gene3D" id="3.30.565.10">
    <property type="entry name" value="Histidine kinase-like ATPase, C-terminal domain"/>
    <property type="match status" value="1"/>
</dbReference>
<dbReference type="InterPro" id="IPR035965">
    <property type="entry name" value="PAS-like_dom_sf"/>
</dbReference>
<keyword evidence="9" id="KW-0732">Signal</keyword>
<dbReference type="PANTHER" id="PTHR43047">
    <property type="entry name" value="TWO-COMPONENT HISTIDINE PROTEIN KINASE"/>
    <property type="match status" value="1"/>
</dbReference>
<dbReference type="Gene3D" id="3.40.50.2300">
    <property type="match status" value="1"/>
</dbReference>
<dbReference type="NCBIfam" id="TIGR00229">
    <property type="entry name" value="sensory_box"/>
    <property type="match status" value="1"/>
</dbReference>
<dbReference type="CDD" id="cd00082">
    <property type="entry name" value="HisKA"/>
    <property type="match status" value="1"/>
</dbReference>
<dbReference type="SMART" id="SM00448">
    <property type="entry name" value="REC"/>
    <property type="match status" value="1"/>
</dbReference>
<dbReference type="InterPro" id="IPR011006">
    <property type="entry name" value="CheY-like_superfamily"/>
</dbReference>
<dbReference type="PROSITE" id="PS50113">
    <property type="entry name" value="PAC"/>
    <property type="match status" value="1"/>
</dbReference>
<dbReference type="InterPro" id="IPR003594">
    <property type="entry name" value="HATPase_dom"/>
</dbReference>
<evidence type="ECO:0000313" key="24">
    <source>
        <dbReference type="EMBL" id="SDN32637.1"/>
    </source>
</evidence>
<dbReference type="SUPFAM" id="SSF47384">
    <property type="entry name" value="Homodimeric domain of signal transducing histidine kinase"/>
    <property type="match status" value="1"/>
</dbReference>
<feature type="domain" description="HPt" evidence="23">
    <location>
        <begin position="1118"/>
        <end position="1212"/>
    </location>
</feature>
<proteinExistence type="predicted"/>
<dbReference type="Pfam" id="PF00497">
    <property type="entry name" value="SBP_bac_3"/>
    <property type="match status" value="2"/>
</dbReference>
<evidence type="ECO:0000259" key="23">
    <source>
        <dbReference type="PROSITE" id="PS50894"/>
    </source>
</evidence>
<dbReference type="Proteomes" id="UP000242957">
    <property type="component" value="Unassembled WGS sequence"/>
</dbReference>
<dbReference type="EMBL" id="FNIJ01000002">
    <property type="protein sequence ID" value="SDN32637.1"/>
    <property type="molecule type" value="Genomic_DNA"/>
</dbReference>
<dbReference type="InterPro" id="IPR049871">
    <property type="entry name" value="BvgS-like_periplasmic2"/>
</dbReference>
<accession>A0A1H0AGX6</accession>
<feature type="coiled-coil region" evidence="18">
    <location>
        <begin position="1188"/>
        <end position="1215"/>
    </location>
</feature>
<dbReference type="SMART" id="SM00387">
    <property type="entry name" value="HATPase_c"/>
    <property type="match status" value="1"/>
</dbReference>
<keyword evidence="8" id="KW-0812">Transmembrane</keyword>
<comment type="catalytic activity">
    <reaction evidence="1">
        <text>ATP + protein L-histidine = ADP + protein N-phospho-L-histidine.</text>
        <dbReference type="EC" id="2.7.13.3"/>
    </reaction>
</comment>
<evidence type="ECO:0000256" key="13">
    <source>
        <dbReference type="ARBA" id="ARBA00022989"/>
    </source>
</evidence>
<keyword evidence="14" id="KW-0902">Two-component regulatory system</keyword>
<evidence type="ECO:0000256" key="9">
    <source>
        <dbReference type="ARBA" id="ARBA00022729"/>
    </source>
</evidence>
<evidence type="ECO:0000256" key="14">
    <source>
        <dbReference type="ARBA" id="ARBA00023012"/>
    </source>
</evidence>
<dbReference type="GO" id="GO:0005886">
    <property type="term" value="C:plasma membrane"/>
    <property type="evidence" value="ECO:0007669"/>
    <property type="project" value="UniProtKB-SubCell"/>
</dbReference>
<dbReference type="AlphaFoldDB" id="A0A1H0AGX6"/>
<dbReference type="GO" id="GO:0009927">
    <property type="term" value="F:histidine phosphotransfer kinase activity"/>
    <property type="evidence" value="ECO:0007669"/>
    <property type="project" value="TreeGrafter"/>
</dbReference>
<dbReference type="PROSITE" id="PS50109">
    <property type="entry name" value="HIS_KIN"/>
    <property type="match status" value="1"/>
</dbReference>
<keyword evidence="10" id="KW-0547">Nucleotide-binding</keyword>
<keyword evidence="7" id="KW-0808">Transferase</keyword>
<dbReference type="Gene3D" id="1.20.120.160">
    <property type="entry name" value="HPT domain"/>
    <property type="match status" value="1"/>
</dbReference>
<evidence type="ECO:0000313" key="25">
    <source>
        <dbReference type="Proteomes" id="UP000242957"/>
    </source>
</evidence>
<dbReference type="FunFam" id="3.30.565.10:FF:000010">
    <property type="entry name" value="Sensor histidine kinase RcsC"/>
    <property type="match status" value="1"/>
</dbReference>
<evidence type="ECO:0000256" key="12">
    <source>
        <dbReference type="ARBA" id="ARBA00022840"/>
    </source>
</evidence>
<dbReference type="InterPro" id="IPR036097">
    <property type="entry name" value="HisK_dim/P_sf"/>
</dbReference>
<evidence type="ECO:0000256" key="8">
    <source>
        <dbReference type="ARBA" id="ARBA00022692"/>
    </source>
</evidence>
<dbReference type="SUPFAM" id="SSF47226">
    <property type="entry name" value="Histidine-containing phosphotransfer domain, HPT domain"/>
    <property type="match status" value="1"/>
</dbReference>
<dbReference type="InterPro" id="IPR036890">
    <property type="entry name" value="HATPase_C_sf"/>
</dbReference>
<evidence type="ECO:0000256" key="6">
    <source>
        <dbReference type="ARBA" id="ARBA00022553"/>
    </source>
</evidence>
<organism evidence="24 25">
    <name type="scientific">Pseudomonas jinjuensis</name>
    <dbReference type="NCBI Taxonomy" id="198616"/>
    <lineage>
        <taxon>Bacteria</taxon>
        <taxon>Pseudomonadati</taxon>
        <taxon>Pseudomonadota</taxon>
        <taxon>Gammaproteobacteria</taxon>
        <taxon>Pseudomonadales</taxon>
        <taxon>Pseudomonadaceae</taxon>
        <taxon>Pseudomonas</taxon>
    </lineage>
</organism>
<dbReference type="PROSITE" id="PS50894">
    <property type="entry name" value="HPT"/>
    <property type="match status" value="1"/>
</dbReference>
<gene>
    <name evidence="24" type="ORF">SAMN05216193_102226</name>
</gene>
<dbReference type="PROSITE" id="PS50110">
    <property type="entry name" value="RESPONSE_REGULATORY"/>
    <property type="match status" value="1"/>
</dbReference>
<dbReference type="InterPro" id="IPR000014">
    <property type="entry name" value="PAS"/>
</dbReference>
<evidence type="ECO:0000256" key="11">
    <source>
        <dbReference type="ARBA" id="ARBA00022777"/>
    </source>
</evidence>
<keyword evidence="4" id="KW-1003">Cell membrane</keyword>
<dbReference type="InterPro" id="IPR000700">
    <property type="entry name" value="PAS-assoc_C"/>
</dbReference>
<dbReference type="PRINTS" id="PR00344">
    <property type="entry name" value="BCTRLSENSOR"/>
</dbReference>
<evidence type="ECO:0000256" key="10">
    <source>
        <dbReference type="ARBA" id="ARBA00022741"/>
    </source>
</evidence>
<evidence type="ECO:0000256" key="1">
    <source>
        <dbReference type="ARBA" id="ARBA00000085"/>
    </source>
</evidence>
<evidence type="ECO:0000256" key="15">
    <source>
        <dbReference type="ARBA" id="ARBA00023136"/>
    </source>
</evidence>
<dbReference type="SUPFAM" id="SSF55785">
    <property type="entry name" value="PYP-like sensor domain (PAS domain)"/>
    <property type="match status" value="1"/>
</dbReference>
<dbReference type="InterPro" id="IPR004358">
    <property type="entry name" value="Sig_transdc_His_kin-like_C"/>
</dbReference>
<feature type="domain" description="PAC" evidence="22">
    <location>
        <begin position="655"/>
        <end position="707"/>
    </location>
</feature>
<dbReference type="Gene3D" id="3.40.190.10">
    <property type="entry name" value="Periplasmic binding protein-like II"/>
    <property type="match status" value="4"/>
</dbReference>
<keyword evidence="13" id="KW-1133">Transmembrane helix</keyword>
<evidence type="ECO:0000259" key="19">
    <source>
        <dbReference type="PROSITE" id="PS50109"/>
    </source>
</evidence>
<keyword evidence="5" id="KW-0997">Cell inner membrane</keyword>
<dbReference type="SMART" id="SM00073">
    <property type="entry name" value="HPT"/>
    <property type="match status" value="1"/>
</dbReference>
<dbReference type="GO" id="GO:0000155">
    <property type="term" value="F:phosphorelay sensor kinase activity"/>
    <property type="evidence" value="ECO:0007669"/>
    <property type="project" value="InterPro"/>
</dbReference>
<keyword evidence="6 17" id="KW-0597">Phosphoprotein</keyword>
<dbReference type="Pfam" id="PF02518">
    <property type="entry name" value="HATPase_c"/>
    <property type="match status" value="1"/>
</dbReference>
<keyword evidence="25" id="KW-1185">Reference proteome</keyword>
<dbReference type="InterPro" id="IPR049870">
    <property type="entry name" value="BvgS-like_periplasmic1"/>
</dbReference>
<evidence type="ECO:0000256" key="3">
    <source>
        <dbReference type="ARBA" id="ARBA00012438"/>
    </source>
</evidence>
<dbReference type="SUPFAM" id="SSF52172">
    <property type="entry name" value="CheY-like"/>
    <property type="match status" value="1"/>
</dbReference>
<evidence type="ECO:0000256" key="4">
    <source>
        <dbReference type="ARBA" id="ARBA00022475"/>
    </source>
</evidence>
<keyword evidence="18" id="KW-0175">Coiled coil</keyword>
<dbReference type="InterPro" id="IPR003661">
    <property type="entry name" value="HisK_dim/P_dom"/>
</dbReference>
<comment type="subcellular location">
    <subcellularLocation>
        <location evidence="2">Cell inner membrane</location>
        <topology evidence="2">Multi-pass membrane protein</topology>
    </subcellularLocation>
</comment>
<feature type="domain" description="Response regulatory" evidence="20">
    <location>
        <begin position="972"/>
        <end position="1091"/>
    </location>
</feature>
<dbReference type="SMART" id="SM00062">
    <property type="entry name" value="PBPb"/>
    <property type="match status" value="2"/>
</dbReference>
<dbReference type="InterPro" id="IPR001789">
    <property type="entry name" value="Sig_transdc_resp-reg_receiver"/>
</dbReference>
<dbReference type="Pfam" id="PF01627">
    <property type="entry name" value="Hpt"/>
    <property type="match status" value="1"/>
</dbReference>
<dbReference type="Pfam" id="PF00072">
    <property type="entry name" value="Response_reg"/>
    <property type="match status" value="1"/>
</dbReference>
<dbReference type="OrthoDB" id="9797243at2"/>
<keyword evidence="12" id="KW-0067">ATP-binding</keyword>
<evidence type="ECO:0000256" key="5">
    <source>
        <dbReference type="ARBA" id="ARBA00022519"/>
    </source>
</evidence>
<dbReference type="PANTHER" id="PTHR43047:SF72">
    <property type="entry name" value="OSMOSENSING HISTIDINE PROTEIN KINASE SLN1"/>
    <property type="match status" value="1"/>
</dbReference>
<dbReference type="Gene3D" id="1.10.287.130">
    <property type="match status" value="1"/>
</dbReference>
<evidence type="ECO:0000259" key="20">
    <source>
        <dbReference type="PROSITE" id="PS50110"/>
    </source>
</evidence>
<dbReference type="SMART" id="SM00388">
    <property type="entry name" value="HisKA"/>
    <property type="match status" value="1"/>
</dbReference>
<dbReference type="SMART" id="SM00091">
    <property type="entry name" value="PAS"/>
    <property type="match status" value="1"/>
</dbReference>
<evidence type="ECO:0000256" key="17">
    <source>
        <dbReference type="PROSITE-ProRule" id="PRU00169"/>
    </source>
</evidence>
<dbReference type="InterPro" id="IPR005467">
    <property type="entry name" value="His_kinase_dom"/>
</dbReference>
<dbReference type="CDD" id="cd13705">
    <property type="entry name" value="PBP2_BvgS_D1"/>
    <property type="match status" value="1"/>
</dbReference>
<evidence type="ECO:0000256" key="7">
    <source>
        <dbReference type="ARBA" id="ARBA00022679"/>
    </source>
</evidence>
<feature type="domain" description="Histidine kinase" evidence="19">
    <location>
        <begin position="725"/>
        <end position="949"/>
    </location>
</feature>
<evidence type="ECO:0000256" key="18">
    <source>
        <dbReference type="SAM" id="Coils"/>
    </source>
</evidence>
<dbReference type="GO" id="GO:0005524">
    <property type="term" value="F:ATP binding"/>
    <property type="evidence" value="ECO:0007669"/>
    <property type="project" value="UniProtKB-KW"/>
</dbReference>
<sequence>MVGWFRQKPVIAIGLFLGVFCSAIPAKENIPSWTPLDLLARPAGERVEVELPEADWQWLRARKVLVVGTTSPDYPPLETTPSGKELEGVTADYLGILESALNIRIQVRRYSGRNSAIQALQKGEIDLLGRSTRYESEFPGIVLSVPYFANQPVVVGRKDVPPDDGDRLSGRRIAVVDDYFSREEIARHYPRSGIVRFDSIRRALEAVSFGRADFYVGDAFSAQYVISQGYLLNLRMLNFARFDGGGFSFALAASNDRLRDIIDKALESVPVQTGLVIQRRWGTGVPYSIAGSELVLTDQERRWLERHPRPVLVVDQALAPLTFFDSDRQFHGIVADLLDLVRARTGLQFEVQPSASIPDMLKRVREGHADVIAALAPTLERQEFLAFTRPYLNTSFVVVTRKANERIGDLTDLDDQTVAVPRGSLLIDYLREHYPHVRVVEVENNVDALLLLSDGQVDAAIHLMASATFLLSRYYRNLRIVATLDPEPGQLSFAVSRAEPELVSILNKALLAISPEEMANLVSRWSATAESSDSVWEGYRTQLYQLAVAGALALALVLFWNWRLQRKVRQRSLSEKDLSYRLAFKRALVDGIPHPVVVRDRKGRLLTCNRSYLEFTGLTREAAQGTCVTDYSWLNPRDAEALQREFLQVLERGEPQTFDRVMQVHGQTREGHLWITPYRNVKGEVLGLVCGWIDVTERERLHQQLQIAKEQAEEASRIKSTFLATMSHEIRTPLSAVIGMLELALLGSGCGSCSQSGPLEVAHESARSLLLLIGDILDVAKIESGRLTLMPERARLRELVESVARIFDGLARQKGLQLRLEIDVEAAACDVLIDPLRFKQILSNLLSNAIKFTDRGFVGIQVAADPLAEDRIALDLCVEDSGIGIAEEDQARLFEPFSQVQQGSFASRGGTGLGLNICRKLAEMMGGTVRLESTPGVGTRVRVSLVLHTLEPLPEQVAKRDAVAEMPGCSLRVLVVDDHPANRMLLSQQLEHLGQQVVLAEDGAQALQAWSPGEFDLVITDCNMPVLNGYELAMQIRQIERESGAAPCRIFGFTANAQPDEIERCRSAGMDDCLFKPLSLEQLRSHLVQVPRIAAAETILASDAGIEIQALEEMTGGDPALTRQLVEELYRTNQADVGQLEALLRKRDWPQLADLAHRIKGAARMVQAELLQERCVELENACRNGPGESDLQLRVRHVREAAERLQAQLQTYLDMLPGSCPEAPGRCNGWKNDGPFCN</sequence>
<dbReference type="CDD" id="cd00088">
    <property type="entry name" value="HPT"/>
    <property type="match status" value="1"/>
</dbReference>
<evidence type="ECO:0000259" key="22">
    <source>
        <dbReference type="PROSITE" id="PS50113"/>
    </source>
</evidence>
<feature type="modified residue" description="Phosphohistidine" evidence="16">
    <location>
        <position position="1157"/>
    </location>
</feature>
<protein>
    <recommendedName>
        <fullName evidence="3">histidine kinase</fullName>
        <ecNumber evidence="3">2.7.13.3</ecNumber>
    </recommendedName>
</protein>
<dbReference type="GO" id="GO:0006355">
    <property type="term" value="P:regulation of DNA-templated transcription"/>
    <property type="evidence" value="ECO:0007669"/>
    <property type="project" value="InterPro"/>
</dbReference>
<evidence type="ECO:0000259" key="21">
    <source>
        <dbReference type="PROSITE" id="PS50112"/>
    </source>
</evidence>
<dbReference type="CDD" id="cd00130">
    <property type="entry name" value="PAS"/>
    <property type="match status" value="1"/>
</dbReference>
<reference evidence="24" key="1">
    <citation type="submission" date="2016-10" db="EMBL/GenBank/DDBJ databases">
        <authorList>
            <person name="de Groot N.N."/>
        </authorList>
    </citation>
    <scope>NUCLEOTIDE SEQUENCE [LARGE SCALE GENOMIC DNA]</scope>
    <source>
        <strain evidence="24">JCM 21621</strain>
    </source>
</reference>
<feature type="domain" description="PAS" evidence="21">
    <location>
        <begin position="581"/>
        <end position="653"/>
    </location>
</feature>